<dbReference type="GO" id="GO:0016491">
    <property type="term" value="F:oxidoreductase activity"/>
    <property type="evidence" value="ECO:0007669"/>
    <property type="project" value="UniProtKB-KW"/>
</dbReference>
<dbReference type="OrthoDB" id="19205at2157"/>
<dbReference type="SMART" id="SM01092">
    <property type="entry name" value="CO_deh_flav_C"/>
    <property type="match status" value="1"/>
</dbReference>
<dbReference type="Pfam" id="PF03450">
    <property type="entry name" value="CO_deh_flav_C"/>
    <property type="match status" value="1"/>
</dbReference>
<feature type="domain" description="FAD-binding PCMH-type" evidence="4">
    <location>
        <begin position="1"/>
        <end position="176"/>
    </location>
</feature>
<dbReference type="SUPFAM" id="SSF55447">
    <property type="entry name" value="CO dehydrogenase flavoprotein C-terminal domain-like"/>
    <property type="match status" value="1"/>
</dbReference>
<dbReference type="Pfam" id="PF00941">
    <property type="entry name" value="FAD_binding_5"/>
    <property type="match status" value="1"/>
</dbReference>
<dbReference type="Gene3D" id="3.30.465.10">
    <property type="match status" value="1"/>
</dbReference>
<dbReference type="Gene3D" id="3.30.390.50">
    <property type="entry name" value="CO dehydrogenase flavoprotein, C-terminal domain"/>
    <property type="match status" value="1"/>
</dbReference>
<dbReference type="NCBIfam" id="NF041019">
    <property type="entry name" value="glyceraldDH_beta"/>
    <property type="match status" value="1"/>
</dbReference>
<dbReference type="KEGG" id="sacd:HS1genome_1231"/>
<name>A0A348B3U0_9CREN</name>
<protein>
    <submittedName>
        <fullName evidence="5">Carbon monoxide dehydrogenase</fullName>
    </submittedName>
</protein>
<proteinExistence type="predicted"/>
<dbReference type="InterPro" id="IPR051312">
    <property type="entry name" value="Diverse_Substr_Oxidored"/>
</dbReference>
<evidence type="ECO:0000259" key="4">
    <source>
        <dbReference type="PROSITE" id="PS51387"/>
    </source>
</evidence>
<dbReference type="InterPro" id="IPR016169">
    <property type="entry name" value="FAD-bd_PCMH_sub2"/>
</dbReference>
<sequence length="279" mass="30980">MYPPKFGYVIPDSLDEALDFLEKNEDARPLAGGFSLIPMLKLRLLRPTYLVELRRLKELHYIKNDEKTVYIGALATHFEIATNQIVKKNVPVVSSVASVIADPQIRNMGTIGGELAQADPVTDHPASLLVTEAKVRVKSKGNERIVPFEGFQKDIYTTDLKTGELITEVQVPILKGYTFSYKRMEDIAAVAVLLKKEGEVIKDVRIATALIGPVASRLREAEKVLQDSKGDEKLIEEASQKAMDSVNPIPSARASSEYKKKLVKVYTRRALMEALGGKQ</sequence>
<dbReference type="GO" id="GO:0071949">
    <property type="term" value="F:FAD binding"/>
    <property type="evidence" value="ECO:0007669"/>
    <property type="project" value="InterPro"/>
</dbReference>
<dbReference type="SUPFAM" id="SSF56176">
    <property type="entry name" value="FAD-binding/transporter-associated domain-like"/>
    <property type="match status" value="1"/>
</dbReference>
<evidence type="ECO:0000256" key="1">
    <source>
        <dbReference type="ARBA" id="ARBA00022630"/>
    </source>
</evidence>
<dbReference type="Proteomes" id="UP000276741">
    <property type="component" value="Chromosome"/>
</dbReference>
<reference evidence="7" key="2">
    <citation type="submission" date="2018-04" db="EMBL/GenBank/DDBJ databases">
        <title>Complete genome sequence of Sulfodiicoccus acidiphilus strain HS-1.</title>
        <authorList>
            <person name="Sakai H.D."/>
            <person name="Kurosawa N."/>
        </authorList>
    </citation>
    <scope>NUCLEOTIDE SEQUENCE [LARGE SCALE GENOMIC DNA]</scope>
    <source>
        <strain evidence="7">HS-1</strain>
    </source>
</reference>
<organism evidence="5 7">
    <name type="scientific">Sulfodiicoccus acidiphilus</name>
    <dbReference type="NCBI Taxonomy" id="1670455"/>
    <lineage>
        <taxon>Archaea</taxon>
        <taxon>Thermoproteota</taxon>
        <taxon>Thermoprotei</taxon>
        <taxon>Sulfolobales</taxon>
        <taxon>Sulfolobaceae</taxon>
        <taxon>Sulfodiicoccus</taxon>
    </lineage>
</organism>
<dbReference type="RefSeq" id="WP_126450056.1">
    <property type="nucleotide sequence ID" value="NZ_AP018553.1"/>
</dbReference>
<evidence type="ECO:0000256" key="2">
    <source>
        <dbReference type="ARBA" id="ARBA00022827"/>
    </source>
</evidence>
<dbReference type="PROSITE" id="PS51387">
    <property type="entry name" value="FAD_PCMH"/>
    <property type="match status" value="1"/>
</dbReference>
<dbReference type="AlphaFoldDB" id="A0A348B3U0"/>
<keyword evidence="7" id="KW-1185">Reference proteome</keyword>
<dbReference type="Gene3D" id="3.30.43.10">
    <property type="entry name" value="Uridine Diphospho-n-acetylenolpyruvylglucosamine Reductase, domain 2"/>
    <property type="match status" value="1"/>
</dbReference>
<dbReference type="InterPro" id="IPR053586">
    <property type="entry name" value="Glyceraldehyde_DH_medium"/>
</dbReference>
<dbReference type="GeneID" id="38666742"/>
<keyword evidence="3" id="KW-0560">Oxidoreductase</keyword>
<gene>
    <name evidence="6" type="ORF">GCM10007116_03200</name>
    <name evidence="5" type="ORF">HS1genome_1231</name>
</gene>
<evidence type="ECO:0000256" key="3">
    <source>
        <dbReference type="ARBA" id="ARBA00023002"/>
    </source>
</evidence>
<accession>A0A348B3U0</accession>
<dbReference type="InterPro" id="IPR036318">
    <property type="entry name" value="FAD-bd_PCMH-like_sf"/>
</dbReference>
<keyword evidence="2" id="KW-0274">FAD</keyword>
<dbReference type="FunFam" id="3.30.465.10:FF:000017">
    <property type="entry name" value="Xanthine dehydrogenase, FAD binding subunit"/>
    <property type="match status" value="1"/>
</dbReference>
<dbReference type="EMBL" id="AP018553">
    <property type="protein sequence ID" value="BBD72842.1"/>
    <property type="molecule type" value="Genomic_DNA"/>
</dbReference>
<dbReference type="InterPro" id="IPR036683">
    <property type="entry name" value="CO_DH_flav_C_dom_sf"/>
</dbReference>
<dbReference type="Proteomes" id="UP000616143">
    <property type="component" value="Unassembled WGS sequence"/>
</dbReference>
<evidence type="ECO:0000313" key="7">
    <source>
        <dbReference type="Proteomes" id="UP000276741"/>
    </source>
</evidence>
<evidence type="ECO:0000313" key="5">
    <source>
        <dbReference type="EMBL" id="BBD72842.1"/>
    </source>
</evidence>
<dbReference type="InterPro" id="IPR016167">
    <property type="entry name" value="FAD-bd_PCMH_sub1"/>
</dbReference>
<dbReference type="EMBL" id="BMQS01000002">
    <property type="protein sequence ID" value="GGT88564.1"/>
    <property type="molecule type" value="Genomic_DNA"/>
</dbReference>
<reference evidence="6" key="4">
    <citation type="submission" date="2020-09" db="EMBL/GenBank/DDBJ databases">
        <authorList>
            <person name="Sun Q."/>
            <person name="Ohkuma M."/>
        </authorList>
    </citation>
    <scope>NUCLEOTIDE SEQUENCE</scope>
    <source>
        <strain evidence="6">JCM 31740</strain>
    </source>
</reference>
<dbReference type="InterPro" id="IPR005107">
    <property type="entry name" value="CO_DH_flav_C"/>
</dbReference>
<evidence type="ECO:0000313" key="6">
    <source>
        <dbReference type="EMBL" id="GGT88564.1"/>
    </source>
</evidence>
<reference evidence="5" key="3">
    <citation type="journal article" date="2019" name="BMC Res. Notes">
        <title>Complete genome sequence of the Sulfodiicoccus acidiphilus strain HS-1T, the first crenarchaeon that lacks polB3, isolated from an acidic hot spring in Ohwaku-dani, Hakone, Japan.</title>
        <authorList>
            <person name="Sakai H.D."/>
            <person name="Kurosawa N."/>
        </authorList>
    </citation>
    <scope>NUCLEOTIDE SEQUENCE</scope>
    <source>
        <strain evidence="5">HS-1</strain>
    </source>
</reference>
<reference evidence="6" key="1">
    <citation type="journal article" date="2014" name="Int. J. Syst. Evol. Microbiol.">
        <title>Complete genome sequence of Corynebacterium casei LMG S-19264T (=DSM 44701T), isolated from a smear-ripened cheese.</title>
        <authorList>
            <consortium name="US DOE Joint Genome Institute (JGI-PGF)"/>
            <person name="Walter F."/>
            <person name="Albersmeier A."/>
            <person name="Kalinowski J."/>
            <person name="Ruckert C."/>
        </authorList>
    </citation>
    <scope>NUCLEOTIDE SEQUENCE</scope>
    <source>
        <strain evidence="6">JCM 31740</strain>
    </source>
</reference>
<keyword evidence="1" id="KW-0285">Flavoprotein</keyword>
<dbReference type="PANTHER" id="PTHR42659">
    <property type="entry name" value="XANTHINE DEHYDROGENASE SUBUNIT C-RELATED"/>
    <property type="match status" value="1"/>
</dbReference>
<dbReference type="InterPro" id="IPR016166">
    <property type="entry name" value="FAD-bd_PCMH"/>
</dbReference>
<dbReference type="PANTHER" id="PTHR42659:SF2">
    <property type="entry name" value="XANTHINE DEHYDROGENASE SUBUNIT C-RELATED"/>
    <property type="match status" value="1"/>
</dbReference>
<dbReference type="InterPro" id="IPR002346">
    <property type="entry name" value="Mopterin_DH_FAD-bd"/>
</dbReference>